<dbReference type="Proteomes" id="UP000000763">
    <property type="component" value="Chromosome 6"/>
</dbReference>
<protein>
    <submittedName>
        <fullName evidence="2">Uncharacterized protein</fullName>
    </submittedName>
</protein>
<dbReference type="AlphaFoldDB" id="Q5SML7"/>
<gene>
    <name evidence="2" type="primary">OSJNBb0036B04.13</name>
</gene>
<organism evidence="2 3">
    <name type="scientific">Oryza sativa subsp. japonica</name>
    <name type="common">Rice</name>
    <dbReference type="NCBI Taxonomy" id="39947"/>
    <lineage>
        <taxon>Eukaryota</taxon>
        <taxon>Viridiplantae</taxon>
        <taxon>Streptophyta</taxon>
        <taxon>Embryophyta</taxon>
        <taxon>Tracheophyta</taxon>
        <taxon>Spermatophyta</taxon>
        <taxon>Magnoliopsida</taxon>
        <taxon>Liliopsida</taxon>
        <taxon>Poales</taxon>
        <taxon>Poaceae</taxon>
        <taxon>BOP clade</taxon>
        <taxon>Oryzoideae</taxon>
        <taxon>Oryzeae</taxon>
        <taxon>Oryzinae</taxon>
        <taxon>Oryza</taxon>
        <taxon>Oryza sativa</taxon>
    </lineage>
</organism>
<evidence type="ECO:0000313" key="3">
    <source>
        <dbReference type="Proteomes" id="UP000000763"/>
    </source>
</evidence>
<name>Q5SML7_ORYSJ</name>
<dbReference type="EMBL" id="AP007226">
    <property type="protein sequence ID" value="BAD72539.1"/>
    <property type="molecule type" value="Genomic_DNA"/>
</dbReference>
<proteinExistence type="predicted"/>
<accession>Q5SML7</accession>
<evidence type="ECO:0000313" key="2">
    <source>
        <dbReference type="EMBL" id="BAD72539.1"/>
    </source>
</evidence>
<evidence type="ECO:0000256" key="1">
    <source>
        <dbReference type="SAM" id="MobiDB-lite"/>
    </source>
</evidence>
<feature type="region of interest" description="Disordered" evidence="1">
    <location>
        <begin position="45"/>
        <end position="67"/>
    </location>
</feature>
<reference evidence="3" key="1">
    <citation type="journal article" date="2005" name="Nature">
        <title>The map-based sequence of the rice genome.</title>
        <authorList>
            <consortium name="International rice genome sequencing project (IRGSP)"/>
            <person name="Matsumoto T."/>
            <person name="Wu J."/>
            <person name="Kanamori H."/>
            <person name="Katayose Y."/>
            <person name="Fujisawa M."/>
            <person name="Namiki N."/>
            <person name="Mizuno H."/>
            <person name="Yamamoto K."/>
            <person name="Antonio B.A."/>
            <person name="Baba T."/>
            <person name="Sakata K."/>
            <person name="Nagamura Y."/>
            <person name="Aoki H."/>
            <person name="Arikawa K."/>
            <person name="Arita K."/>
            <person name="Bito T."/>
            <person name="Chiden Y."/>
            <person name="Fujitsuka N."/>
            <person name="Fukunaka R."/>
            <person name="Hamada M."/>
            <person name="Harada C."/>
            <person name="Hayashi A."/>
            <person name="Hijishita S."/>
            <person name="Honda M."/>
            <person name="Hosokawa S."/>
            <person name="Ichikawa Y."/>
            <person name="Idonuma A."/>
            <person name="Iijima M."/>
            <person name="Ikeda M."/>
            <person name="Ikeno M."/>
            <person name="Ito K."/>
            <person name="Ito S."/>
            <person name="Ito T."/>
            <person name="Ito Y."/>
            <person name="Ito Y."/>
            <person name="Iwabuchi A."/>
            <person name="Kamiya K."/>
            <person name="Karasawa W."/>
            <person name="Kurita K."/>
            <person name="Katagiri S."/>
            <person name="Kikuta A."/>
            <person name="Kobayashi H."/>
            <person name="Kobayashi N."/>
            <person name="Machita K."/>
            <person name="Maehara T."/>
            <person name="Masukawa M."/>
            <person name="Mizubayashi T."/>
            <person name="Mukai Y."/>
            <person name="Nagasaki H."/>
            <person name="Nagata Y."/>
            <person name="Naito S."/>
            <person name="Nakashima M."/>
            <person name="Nakama Y."/>
            <person name="Nakamichi Y."/>
            <person name="Nakamura M."/>
            <person name="Meguro A."/>
            <person name="Negishi M."/>
            <person name="Ohta I."/>
            <person name="Ohta T."/>
            <person name="Okamoto M."/>
            <person name="Ono N."/>
            <person name="Saji S."/>
            <person name="Sakaguchi M."/>
            <person name="Sakai K."/>
            <person name="Shibata M."/>
            <person name="Shimokawa T."/>
            <person name="Song J."/>
            <person name="Takazaki Y."/>
            <person name="Terasawa K."/>
            <person name="Tsugane M."/>
            <person name="Tsuji K."/>
            <person name="Ueda S."/>
            <person name="Waki K."/>
            <person name="Yamagata H."/>
            <person name="Yamamoto M."/>
            <person name="Yamamoto S."/>
            <person name="Yamane H."/>
            <person name="Yoshiki S."/>
            <person name="Yoshihara R."/>
            <person name="Yukawa K."/>
            <person name="Zhong H."/>
            <person name="Yano M."/>
            <person name="Yuan Q."/>
            <person name="Ouyang S."/>
            <person name="Liu J."/>
            <person name="Jones K.M."/>
            <person name="Gansberger K."/>
            <person name="Moffat K."/>
            <person name="Hill J."/>
            <person name="Bera J."/>
            <person name="Fadrosh D."/>
            <person name="Jin S."/>
            <person name="Johri S."/>
            <person name="Kim M."/>
            <person name="Overton L."/>
            <person name="Reardon M."/>
            <person name="Tsitrin T."/>
            <person name="Vuong H."/>
            <person name="Weaver B."/>
            <person name="Ciecko A."/>
            <person name="Tallon L."/>
            <person name="Jackson J."/>
            <person name="Pai G."/>
            <person name="Aken S.V."/>
            <person name="Utterback T."/>
            <person name="Reidmuller S."/>
            <person name="Feldblyum T."/>
            <person name="Hsiao J."/>
            <person name="Zismann V."/>
            <person name="Iobst S."/>
            <person name="de Vazeille A.R."/>
            <person name="Buell C.R."/>
            <person name="Ying K."/>
            <person name="Li Y."/>
            <person name="Lu T."/>
            <person name="Huang Y."/>
            <person name="Zhao Q."/>
            <person name="Feng Q."/>
            <person name="Zhang L."/>
            <person name="Zhu J."/>
            <person name="Weng Q."/>
            <person name="Mu J."/>
            <person name="Lu Y."/>
            <person name="Fan D."/>
            <person name="Liu Y."/>
            <person name="Guan J."/>
            <person name="Zhang Y."/>
            <person name="Yu S."/>
            <person name="Liu X."/>
            <person name="Zhang Y."/>
            <person name="Hong G."/>
            <person name="Han B."/>
            <person name="Choisne N."/>
            <person name="Demange N."/>
            <person name="Orjeda G."/>
            <person name="Samain S."/>
            <person name="Cattolico L."/>
            <person name="Pelletier E."/>
            <person name="Couloux A."/>
            <person name="Segurens B."/>
            <person name="Wincker P."/>
            <person name="D'Hont A."/>
            <person name="Scarpelli C."/>
            <person name="Weissenbach J."/>
            <person name="Salanoubat M."/>
            <person name="Quetier F."/>
            <person name="Yu Y."/>
            <person name="Kim H.R."/>
            <person name="Rambo T."/>
            <person name="Currie J."/>
            <person name="Collura K."/>
            <person name="Luo M."/>
            <person name="Yang T."/>
            <person name="Ammiraju J.S.S."/>
            <person name="Engler F."/>
            <person name="Soderlund C."/>
            <person name="Wing R.A."/>
            <person name="Palmer L.E."/>
            <person name="de la Bastide M."/>
            <person name="Spiegel L."/>
            <person name="Nascimento L."/>
            <person name="Zutavern T."/>
            <person name="O'Shaughnessy A."/>
            <person name="Dike S."/>
            <person name="Dedhia N."/>
            <person name="Preston R."/>
            <person name="Balija V."/>
            <person name="McCombie W.R."/>
            <person name="Chow T."/>
            <person name="Chen H."/>
            <person name="Chung M."/>
            <person name="Chen C."/>
            <person name="Shaw J."/>
            <person name="Wu H."/>
            <person name="Hsiao K."/>
            <person name="Chao Y."/>
            <person name="Chu M."/>
            <person name="Cheng C."/>
            <person name="Hour A."/>
            <person name="Lee P."/>
            <person name="Lin S."/>
            <person name="Lin Y."/>
            <person name="Liou J."/>
            <person name="Liu S."/>
            <person name="Hsing Y."/>
            <person name="Raghuvanshi S."/>
            <person name="Mohanty A."/>
            <person name="Bharti A.K."/>
            <person name="Gaur A."/>
            <person name="Gupta V."/>
            <person name="Kumar D."/>
            <person name="Ravi V."/>
            <person name="Vij S."/>
            <person name="Kapur A."/>
            <person name="Khurana P."/>
            <person name="Khurana P."/>
            <person name="Khurana J.P."/>
            <person name="Tyagi A.K."/>
            <person name="Gaikwad K."/>
            <person name="Singh A."/>
            <person name="Dalal V."/>
            <person name="Srivastava S."/>
            <person name="Dixit A."/>
            <person name="Pal A.K."/>
            <person name="Ghazi I.A."/>
            <person name="Yadav M."/>
            <person name="Pandit A."/>
            <person name="Bhargava A."/>
            <person name="Sureshbabu K."/>
            <person name="Batra K."/>
            <person name="Sharma T.R."/>
            <person name="Mohapatra T."/>
            <person name="Singh N.K."/>
            <person name="Messing J."/>
            <person name="Nelson A.B."/>
            <person name="Fuks G."/>
            <person name="Kavchok S."/>
            <person name="Keizer G."/>
            <person name="Linton E."/>
            <person name="Llaca V."/>
            <person name="Song R."/>
            <person name="Tanyolac B."/>
            <person name="Young S."/>
            <person name="Ho-Il K."/>
            <person name="Hahn J.H."/>
            <person name="Sangsakoo G."/>
            <person name="Vanavichit A."/>
            <person name="de Mattos Luiz.A.T."/>
            <person name="Zimmer P.D."/>
            <person name="Malone G."/>
            <person name="Dellagostin O."/>
            <person name="de Oliveira A.C."/>
            <person name="Bevan M."/>
            <person name="Bancroft I."/>
            <person name="Minx P."/>
            <person name="Cordum H."/>
            <person name="Wilson R."/>
            <person name="Cheng Z."/>
            <person name="Jin W."/>
            <person name="Jiang J."/>
            <person name="Leong S.A."/>
            <person name="Iwama H."/>
            <person name="Gojobori T."/>
            <person name="Itoh T."/>
            <person name="Niimura Y."/>
            <person name="Fujii Y."/>
            <person name="Habara T."/>
            <person name="Sakai H."/>
            <person name="Sato Y."/>
            <person name="Wilson G."/>
            <person name="Kumar K."/>
            <person name="McCouch S."/>
            <person name="Juretic N."/>
            <person name="Hoen D."/>
            <person name="Wright S."/>
            <person name="Bruskiewich R."/>
            <person name="Bureau T."/>
            <person name="Miyao A."/>
            <person name="Hirochika H."/>
            <person name="Nishikawa T."/>
            <person name="Kadowaki K."/>
            <person name="Sugiura M."/>
            <person name="Burr B."/>
            <person name="Sasaki T."/>
        </authorList>
    </citation>
    <scope>NUCLEOTIDE SEQUENCE [LARGE SCALE GENOMIC DNA]</scope>
    <source>
        <strain evidence="3">cv. Nipponbare</strain>
    </source>
</reference>
<reference evidence="3" key="2">
    <citation type="journal article" date="2008" name="Nucleic Acids Res.">
        <title>The rice annotation project database (RAP-DB): 2008 update.</title>
        <authorList>
            <consortium name="The rice annotation project (RAP)"/>
        </authorList>
    </citation>
    <scope>GENOME REANNOTATION</scope>
    <source>
        <strain evidence="3">cv. Nipponbare</strain>
    </source>
</reference>
<sequence>MTGPVCTRSRYRPLPLPLLSPSSAPAAGFGRGIVTAAGSVWEEARGLASTTTVEPSPPPPDLGGRRP</sequence>